<evidence type="ECO:0000256" key="3">
    <source>
        <dbReference type="SAM" id="Coils"/>
    </source>
</evidence>
<dbReference type="Gene3D" id="1.20.5.1160">
    <property type="entry name" value="Vasodilator-stimulated phosphoprotein"/>
    <property type="match status" value="1"/>
</dbReference>
<feature type="coiled-coil region" evidence="3">
    <location>
        <begin position="232"/>
        <end position="259"/>
    </location>
</feature>
<name>A0A401TMN5_CHIPU</name>
<dbReference type="InterPro" id="IPR050405">
    <property type="entry name" value="Intermediate_filament"/>
</dbReference>
<gene>
    <name evidence="6" type="ORF">chiPu_0027681</name>
</gene>
<evidence type="ECO:0000313" key="6">
    <source>
        <dbReference type="EMBL" id="GCC43848.1"/>
    </source>
</evidence>
<dbReference type="GO" id="GO:0099160">
    <property type="term" value="C:postsynaptic intermediate filament cytoskeleton"/>
    <property type="evidence" value="ECO:0007669"/>
    <property type="project" value="TreeGrafter"/>
</dbReference>
<dbReference type="OMA" id="DWYRTKF"/>
<feature type="region of interest" description="Disordered" evidence="4">
    <location>
        <begin position="1"/>
        <end position="27"/>
    </location>
</feature>
<dbReference type="Pfam" id="PF00038">
    <property type="entry name" value="Filament"/>
    <property type="match status" value="1"/>
</dbReference>
<feature type="domain" description="IF rod" evidence="5">
    <location>
        <begin position="63"/>
        <end position="329"/>
    </location>
</feature>
<dbReference type="GO" id="GO:0099184">
    <property type="term" value="F:structural constituent of postsynaptic intermediate filament cytoskeleton"/>
    <property type="evidence" value="ECO:0007669"/>
    <property type="project" value="TreeGrafter"/>
</dbReference>
<evidence type="ECO:0000256" key="2">
    <source>
        <dbReference type="ARBA" id="ARBA00023054"/>
    </source>
</evidence>
<keyword evidence="2 3" id="KW-0175">Coiled coil</keyword>
<dbReference type="GO" id="GO:0033693">
    <property type="term" value="P:neurofilament bundle assembly"/>
    <property type="evidence" value="ECO:0007669"/>
    <property type="project" value="TreeGrafter"/>
</dbReference>
<dbReference type="PROSITE" id="PS51842">
    <property type="entry name" value="IF_ROD_2"/>
    <property type="match status" value="1"/>
</dbReference>
<evidence type="ECO:0000256" key="4">
    <source>
        <dbReference type="SAM" id="MobiDB-lite"/>
    </source>
</evidence>
<dbReference type="FunFam" id="1.20.5.1160:FF:000001">
    <property type="entry name" value="Keratin type II"/>
    <property type="match status" value="1"/>
</dbReference>
<dbReference type="OrthoDB" id="2441647at2759"/>
<dbReference type="GO" id="GO:0030424">
    <property type="term" value="C:axon"/>
    <property type="evidence" value="ECO:0007669"/>
    <property type="project" value="TreeGrafter"/>
</dbReference>
<comment type="caution">
    <text evidence="6">The sequence shown here is derived from an EMBL/GenBank/DDBJ whole genome shotgun (WGS) entry which is preliminary data.</text>
</comment>
<dbReference type="PANTHER" id="PTHR45652">
    <property type="entry name" value="GLIAL FIBRILLARY ACIDIC PROTEIN"/>
    <property type="match status" value="1"/>
</dbReference>
<dbReference type="GO" id="GO:0005882">
    <property type="term" value="C:intermediate filament"/>
    <property type="evidence" value="ECO:0007669"/>
    <property type="project" value="UniProtKB-KW"/>
</dbReference>
<dbReference type="SMART" id="SM01391">
    <property type="entry name" value="Filament"/>
    <property type="match status" value="1"/>
</dbReference>
<accession>A0A401TMN5</accession>
<dbReference type="PANTHER" id="PTHR45652:SF4">
    <property type="entry name" value="INTERMEDIATE FILAMENT PROTEIN-LIKE"/>
    <property type="match status" value="1"/>
</dbReference>
<dbReference type="Gene3D" id="1.20.5.500">
    <property type="entry name" value="Single helix bin"/>
    <property type="match status" value="1"/>
</dbReference>
<keyword evidence="1" id="KW-0403">Intermediate filament</keyword>
<sequence>MSVYDALGPSRRPWDEGRPPPASPCKRVSGLVRRTARAASCPSPCPPELPQLSAELLGLRARERQQLAELNDRFAGYIERVRRLEQQNRALALELQALRERHREPPRLHALYEHEIRGLRALLEHEGADKTRMEAERERMRAALARAKERYQEELRLRLDAEERLHQARDGADQAALANSGLEAGIASLLEEMAFLKKLHGEESAELEGRLQAAALAVTVEGGEAEAAEPPGAELSQALREIRRQYERLAHKNMQAAEDWYRAKFAAVSEAASRHSQAARSIRQETAGYHRLLQARAAETERLKEAIQGLHRQLEGLEERQGKEVHKYQ</sequence>
<dbReference type="SUPFAM" id="SSF64593">
    <property type="entry name" value="Intermediate filament protein, coiled coil region"/>
    <property type="match status" value="1"/>
</dbReference>
<organism evidence="6 7">
    <name type="scientific">Chiloscyllium punctatum</name>
    <name type="common">Brownbanded bambooshark</name>
    <name type="synonym">Hemiscyllium punctatum</name>
    <dbReference type="NCBI Taxonomy" id="137246"/>
    <lineage>
        <taxon>Eukaryota</taxon>
        <taxon>Metazoa</taxon>
        <taxon>Chordata</taxon>
        <taxon>Craniata</taxon>
        <taxon>Vertebrata</taxon>
        <taxon>Chondrichthyes</taxon>
        <taxon>Elasmobranchii</taxon>
        <taxon>Galeomorphii</taxon>
        <taxon>Galeoidea</taxon>
        <taxon>Orectolobiformes</taxon>
        <taxon>Hemiscylliidae</taxon>
        <taxon>Chiloscyllium</taxon>
    </lineage>
</organism>
<protein>
    <recommendedName>
        <fullName evidence="5">IF rod domain-containing protein</fullName>
    </recommendedName>
</protein>
<dbReference type="EMBL" id="BEZZ01110564">
    <property type="protein sequence ID" value="GCC43848.1"/>
    <property type="molecule type" value="Genomic_DNA"/>
</dbReference>
<dbReference type="AlphaFoldDB" id="A0A401TMN5"/>
<evidence type="ECO:0000259" key="5">
    <source>
        <dbReference type="PROSITE" id="PS51842"/>
    </source>
</evidence>
<feature type="coiled-coil region" evidence="3">
    <location>
        <begin position="130"/>
        <end position="164"/>
    </location>
</feature>
<feature type="non-terminal residue" evidence="6">
    <location>
        <position position="329"/>
    </location>
</feature>
<evidence type="ECO:0000313" key="7">
    <source>
        <dbReference type="Proteomes" id="UP000287033"/>
    </source>
</evidence>
<dbReference type="InterPro" id="IPR039008">
    <property type="entry name" value="IF_rod_dom"/>
</dbReference>
<evidence type="ECO:0000256" key="1">
    <source>
        <dbReference type="ARBA" id="ARBA00022754"/>
    </source>
</evidence>
<proteinExistence type="predicted"/>
<dbReference type="Proteomes" id="UP000287033">
    <property type="component" value="Unassembled WGS sequence"/>
</dbReference>
<keyword evidence="7" id="KW-1185">Reference proteome</keyword>
<dbReference type="GO" id="GO:0005737">
    <property type="term" value="C:cytoplasm"/>
    <property type="evidence" value="ECO:0007669"/>
    <property type="project" value="TreeGrafter"/>
</dbReference>
<feature type="coiled-coil region" evidence="3">
    <location>
        <begin position="60"/>
        <end position="101"/>
    </location>
</feature>
<reference evidence="6 7" key="1">
    <citation type="journal article" date="2018" name="Nat. Ecol. Evol.">
        <title>Shark genomes provide insights into elasmobranch evolution and the origin of vertebrates.</title>
        <authorList>
            <person name="Hara Y"/>
            <person name="Yamaguchi K"/>
            <person name="Onimaru K"/>
            <person name="Kadota M"/>
            <person name="Koyanagi M"/>
            <person name="Keeley SD"/>
            <person name="Tatsumi K"/>
            <person name="Tanaka K"/>
            <person name="Motone F"/>
            <person name="Kageyama Y"/>
            <person name="Nozu R"/>
            <person name="Adachi N"/>
            <person name="Nishimura O"/>
            <person name="Nakagawa R"/>
            <person name="Tanegashima C"/>
            <person name="Kiyatake I"/>
            <person name="Matsumoto R"/>
            <person name="Murakumo K"/>
            <person name="Nishida K"/>
            <person name="Terakita A"/>
            <person name="Kuratani S"/>
            <person name="Sato K"/>
            <person name="Hyodo S Kuraku.S."/>
        </authorList>
    </citation>
    <scope>NUCLEOTIDE SEQUENCE [LARGE SCALE GENOMIC DNA]</scope>
</reference>